<keyword evidence="1" id="KW-0479">Metal-binding</keyword>
<dbReference type="PANTHER" id="PTHR38133">
    <property type="entry name" value="SLR1429 PROTEIN"/>
    <property type="match status" value="1"/>
</dbReference>
<keyword evidence="1" id="KW-0863">Zinc-finger</keyword>
<proteinExistence type="predicted"/>
<evidence type="ECO:0000259" key="2">
    <source>
        <dbReference type="PROSITE" id="PS50966"/>
    </source>
</evidence>
<dbReference type="Proteomes" id="UP001146468">
    <property type="component" value="Unassembled WGS sequence"/>
</dbReference>
<dbReference type="GO" id="GO:0008270">
    <property type="term" value="F:zinc ion binding"/>
    <property type="evidence" value="ECO:0007669"/>
    <property type="project" value="UniProtKB-KW"/>
</dbReference>
<name>A0A9X3LTI3_9CORY</name>
<feature type="domain" description="SWIM-type" evidence="2">
    <location>
        <begin position="149"/>
        <end position="184"/>
    </location>
</feature>
<dbReference type="EMBL" id="JAKMUS010000007">
    <property type="protein sequence ID" value="MCZ9293966.1"/>
    <property type="molecule type" value="Genomic_DNA"/>
</dbReference>
<dbReference type="PANTHER" id="PTHR38133:SF1">
    <property type="entry name" value="SLR1429 PROTEIN"/>
    <property type="match status" value="1"/>
</dbReference>
<organism evidence="3 4">
    <name type="scientific">Corynebacterium meitnerae</name>
    <dbReference type="NCBI Taxonomy" id="2913498"/>
    <lineage>
        <taxon>Bacteria</taxon>
        <taxon>Bacillati</taxon>
        <taxon>Actinomycetota</taxon>
        <taxon>Actinomycetes</taxon>
        <taxon>Mycobacteriales</taxon>
        <taxon>Corynebacteriaceae</taxon>
        <taxon>Corynebacterium</taxon>
    </lineage>
</organism>
<evidence type="ECO:0000313" key="4">
    <source>
        <dbReference type="Proteomes" id="UP001146468"/>
    </source>
</evidence>
<dbReference type="PROSITE" id="PS50966">
    <property type="entry name" value="ZF_SWIM"/>
    <property type="match status" value="1"/>
</dbReference>
<dbReference type="AlphaFoldDB" id="A0A9X3LTI3"/>
<gene>
    <name evidence="3" type="ORF">L8U60_05635</name>
</gene>
<accession>A0A9X3LTI3</accession>
<sequence>MVQRPQEGNVTWVNFGQRKKVSSAEEARLVTGERVDSKQVLKTRAGETHEQPEFSDPAQLLYNAAMRATDQGRFTRGRRYAEGGNVLDLRVESGRFVSTVAGSQNEPFNVMVLLPYREGPEITEALDMITRQPSLLDLARRGRFDRGLLDILFASSDERFRYRCDCPDLSDVCKHAVAVSLKAAELVDSDPSMVFRLRNLDVNTLDQQLRETAGQRAKDSAAEGSEFFWAGHELPALPQPKVAPMIEDSDLDLLHKAMQTISFTNIDQLRAVSDLEDLYDALTRN</sequence>
<dbReference type="RefSeq" id="WP_269965397.1">
    <property type="nucleotide sequence ID" value="NZ_JAKMUS010000007.1"/>
</dbReference>
<comment type="caution">
    <text evidence="3">The sequence shown here is derived from an EMBL/GenBank/DDBJ whole genome shotgun (WGS) entry which is preliminary data.</text>
</comment>
<evidence type="ECO:0000313" key="3">
    <source>
        <dbReference type="EMBL" id="MCZ9293966.1"/>
    </source>
</evidence>
<keyword evidence="4" id="KW-1185">Reference proteome</keyword>
<protein>
    <recommendedName>
        <fullName evidence="2">SWIM-type domain-containing protein</fullName>
    </recommendedName>
</protein>
<evidence type="ECO:0000256" key="1">
    <source>
        <dbReference type="PROSITE-ProRule" id="PRU00325"/>
    </source>
</evidence>
<dbReference type="InterPro" id="IPR007527">
    <property type="entry name" value="Znf_SWIM"/>
</dbReference>
<reference evidence="3" key="1">
    <citation type="submission" date="2022-02" db="EMBL/GenBank/DDBJ databases">
        <title>Corynebacterium sp. from urogenital microbiome.</title>
        <authorList>
            <person name="Cappelli E.A."/>
            <person name="Ribeiro T.G."/>
            <person name="Peixe L."/>
        </authorList>
    </citation>
    <scope>NUCLEOTIDE SEQUENCE</scope>
    <source>
        <strain evidence="3">C8Ua_172</strain>
    </source>
</reference>
<keyword evidence="1" id="KW-0862">Zinc</keyword>